<organism evidence="3 4">
    <name type="scientific">Gymnopilus dilepis</name>
    <dbReference type="NCBI Taxonomy" id="231916"/>
    <lineage>
        <taxon>Eukaryota</taxon>
        <taxon>Fungi</taxon>
        <taxon>Dikarya</taxon>
        <taxon>Basidiomycota</taxon>
        <taxon>Agaricomycotina</taxon>
        <taxon>Agaricomycetes</taxon>
        <taxon>Agaricomycetidae</taxon>
        <taxon>Agaricales</taxon>
        <taxon>Agaricineae</taxon>
        <taxon>Hymenogastraceae</taxon>
        <taxon>Gymnopilus</taxon>
    </lineage>
</organism>
<feature type="compositionally biased region" description="Basic and acidic residues" evidence="1">
    <location>
        <begin position="11"/>
        <end position="23"/>
    </location>
</feature>
<protein>
    <submittedName>
        <fullName evidence="3">Uncharacterized protein</fullName>
    </submittedName>
</protein>
<evidence type="ECO:0000313" key="3">
    <source>
        <dbReference type="EMBL" id="PPQ96371.1"/>
    </source>
</evidence>
<gene>
    <name evidence="3" type="ORF">CVT26_004973</name>
</gene>
<evidence type="ECO:0000256" key="2">
    <source>
        <dbReference type="SAM" id="Phobius"/>
    </source>
</evidence>
<reference evidence="3 4" key="1">
    <citation type="journal article" date="2018" name="Evol. Lett.">
        <title>Horizontal gene cluster transfer increased hallucinogenic mushroom diversity.</title>
        <authorList>
            <person name="Reynolds H.T."/>
            <person name="Vijayakumar V."/>
            <person name="Gluck-Thaler E."/>
            <person name="Korotkin H.B."/>
            <person name="Matheny P.B."/>
            <person name="Slot J.C."/>
        </authorList>
    </citation>
    <scope>NUCLEOTIDE SEQUENCE [LARGE SCALE GENOMIC DNA]</scope>
    <source>
        <strain evidence="3 4">SRW20</strain>
    </source>
</reference>
<name>A0A409Y077_9AGAR</name>
<dbReference type="EMBL" id="NHYE01001376">
    <property type="protein sequence ID" value="PPQ96371.1"/>
    <property type="molecule type" value="Genomic_DNA"/>
</dbReference>
<comment type="caution">
    <text evidence="3">The sequence shown here is derived from an EMBL/GenBank/DDBJ whole genome shotgun (WGS) entry which is preliminary data.</text>
</comment>
<evidence type="ECO:0000313" key="4">
    <source>
        <dbReference type="Proteomes" id="UP000284706"/>
    </source>
</evidence>
<feature type="compositionally biased region" description="Basic residues" evidence="1">
    <location>
        <begin position="1"/>
        <end position="10"/>
    </location>
</feature>
<keyword evidence="2" id="KW-0472">Membrane</keyword>
<evidence type="ECO:0000256" key="1">
    <source>
        <dbReference type="SAM" id="MobiDB-lite"/>
    </source>
</evidence>
<keyword evidence="4" id="KW-1185">Reference proteome</keyword>
<sequence length="77" mass="8553">MSDVRTRKKSTKDSPKKTQEVPKRKNGGATAGDVDTVSSFSTTFIWLPVVLAVGVYLYLVRQLPGVSYRTVEVIYES</sequence>
<dbReference type="Proteomes" id="UP000284706">
    <property type="component" value="Unassembled WGS sequence"/>
</dbReference>
<keyword evidence="2" id="KW-1133">Transmembrane helix</keyword>
<keyword evidence="2" id="KW-0812">Transmembrane</keyword>
<accession>A0A409Y077</accession>
<proteinExistence type="predicted"/>
<feature type="transmembrane region" description="Helical" evidence="2">
    <location>
        <begin position="43"/>
        <end position="60"/>
    </location>
</feature>
<dbReference type="AlphaFoldDB" id="A0A409Y077"/>
<feature type="region of interest" description="Disordered" evidence="1">
    <location>
        <begin position="1"/>
        <end position="32"/>
    </location>
</feature>
<dbReference type="InParanoid" id="A0A409Y077"/>